<sequence>MYIHHFQNITALILVAFNLKKSLLVRASIESGSMDQMLASMAEAKGEGADFVELRIDSTSFSNISLIEKLIKQRTLLVILSLGYLCYHNRLGTYCLISFFFFFFFLCPWLVMKVHNTQKYVYMYIYGYSLDSIRIFFSIFISDPR</sequence>
<proteinExistence type="predicted"/>
<keyword evidence="1" id="KW-0472">Membrane</keyword>
<gene>
    <name evidence="2" type="ORF">PanWU01x14_176080</name>
</gene>
<feature type="transmembrane region" description="Helical" evidence="1">
    <location>
        <begin position="91"/>
        <end position="111"/>
    </location>
</feature>
<dbReference type="Gene3D" id="3.20.20.70">
    <property type="entry name" value="Aldolase class I"/>
    <property type="match status" value="1"/>
</dbReference>
<keyword evidence="1" id="KW-1133">Transmembrane helix</keyword>
<evidence type="ECO:0000313" key="2">
    <source>
        <dbReference type="EMBL" id="PON57194.1"/>
    </source>
</evidence>
<evidence type="ECO:0000313" key="3">
    <source>
        <dbReference type="Proteomes" id="UP000237105"/>
    </source>
</evidence>
<keyword evidence="3" id="KW-1185">Reference proteome</keyword>
<evidence type="ECO:0000256" key="1">
    <source>
        <dbReference type="SAM" id="Phobius"/>
    </source>
</evidence>
<name>A0A2P5C869_PARAD</name>
<comment type="caution">
    <text evidence="2">The sequence shown here is derived from an EMBL/GenBank/DDBJ whole genome shotgun (WGS) entry which is preliminary data.</text>
</comment>
<dbReference type="EMBL" id="JXTB01000162">
    <property type="protein sequence ID" value="PON57194.1"/>
    <property type="molecule type" value="Genomic_DNA"/>
</dbReference>
<dbReference type="InterPro" id="IPR013785">
    <property type="entry name" value="Aldolase_TIM"/>
</dbReference>
<protein>
    <submittedName>
        <fullName evidence="2">Aldolase-type TIM barrel</fullName>
    </submittedName>
</protein>
<reference evidence="3" key="1">
    <citation type="submission" date="2016-06" db="EMBL/GenBank/DDBJ databases">
        <title>Parallel loss of symbiosis genes in relatives of nitrogen-fixing non-legume Parasponia.</title>
        <authorList>
            <person name="Van Velzen R."/>
            <person name="Holmer R."/>
            <person name="Bu F."/>
            <person name="Rutten L."/>
            <person name="Van Zeijl A."/>
            <person name="Liu W."/>
            <person name="Santuari L."/>
            <person name="Cao Q."/>
            <person name="Sharma T."/>
            <person name="Shen D."/>
            <person name="Roswanjaya Y."/>
            <person name="Wardhani T."/>
            <person name="Kalhor M.S."/>
            <person name="Jansen J."/>
            <person name="Van den Hoogen J."/>
            <person name="Gungor B."/>
            <person name="Hartog M."/>
            <person name="Hontelez J."/>
            <person name="Verver J."/>
            <person name="Yang W.-C."/>
            <person name="Schijlen E."/>
            <person name="Repin R."/>
            <person name="Schilthuizen M."/>
            <person name="Schranz E."/>
            <person name="Heidstra R."/>
            <person name="Miyata K."/>
            <person name="Fedorova E."/>
            <person name="Kohlen W."/>
            <person name="Bisseling T."/>
            <person name="Smit S."/>
            <person name="Geurts R."/>
        </authorList>
    </citation>
    <scope>NUCLEOTIDE SEQUENCE [LARGE SCALE GENOMIC DNA]</scope>
    <source>
        <strain evidence="3">cv. WU1-14</strain>
    </source>
</reference>
<feature type="transmembrane region" description="Helical" evidence="1">
    <location>
        <begin position="123"/>
        <end position="141"/>
    </location>
</feature>
<dbReference type="AlphaFoldDB" id="A0A2P5C869"/>
<dbReference type="Proteomes" id="UP000237105">
    <property type="component" value="Unassembled WGS sequence"/>
</dbReference>
<keyword evidence="1" id="KW-0812">Transmembrane</keyword>
<organism evidence="2 3">
    <name type="scientific">Parasponia andersonii</name>
    <name type="common">Sponia andersonii</name>
    <dbReference type="NCBI Taxonomy" id="3476"/>
    <lineage>
        <taxon>Eukaryota</taxon>
        <taxon>Viridiplantae</taxon>
        <taxon>Streptophyta</taxon>
        <taxon>Embryophyta</taxon>
        <taxon>Tracheophyta</taxon>
        <taxon>Spermatophyta</taxon>
        <taxon>Magnoliopsida</taxon>
        <taxon>eudicotyledons</taxon>
        <taxon>Gunneridae</taxon>
        <taxon>Pentapetalae</taxon>
        <taxon>rosids</taxon>
        <taxon>fabids</taxon>
        <taxon>Rosales</taxon>
        <taxon>Cannabaceae</taxon>
        <taxon>Parasponia</taxon>
    </lineage>
</organism>
<accession>A0A2P5C869</accession>